<feature type="region of interest" description="Disordered" evidence="1">
    <location>
        <begin position="61"/>
        <end position="83"/>
    </location>
</feature>
<organism evidence="2 3">
    <name type="scientific">Araneus ventricosus</name>
    <name type="common">Orbweaver spider</name>
    <name type="synonym">Epeira ventricosa</name>
    <dbReference type="NCBI Taxonomy" id="182803"/>
    <lineage>
        <taxon>Eukaryota</taxon>
        <taxon>Metazoa</taxon>
        <taxon>Ecdysozoa</taxon>
        <taxon>Arthropoda</taxon>
        <taxon>Chelicerata</taxon>
        <taxon>Arachnida</taxon>
        <taxon>Araneae</taxon>
        <taxon>Araneomorphae</taxon>
        <taxon>Entelegynae</taxon>
        <taxon>Araneoidea</taxon>
        <taxon>Araneidae</taxon>
        <taxon>Araneus</taxon>
    </lineage>
</organism>
<evidence type="ECO:0000256" key="1">
    <source>
        <dbReference type="SAM" id="MobiDB-lite"/>
    </source>
</evidence>
<reference evidence="2 3" key="1">
    <citation type="journal article" date="2019" name="Sci. Rep.">
        <title>Orb-weaving spider Araneus ventricosus genome elucidates the spidroin gene catalogue.</title>
        <authorList>
            <person name="Kono N."/>
            <person name="Nakamura H."/>
            <person name="Ohtoshi R."/>
            <person name="Moran D.A.P."/>
            <person name="Shinohara A."/>
            <person name="Yoshida Y."/>
            <person name="Fujiwara M."/>
            <person name="Mori M."/>
            <person name="Tomita M."/>
            <person name="Arakawa K."/>
        </authorList>
    </citation>
    <scope>NUCLEOTIDE SEQUENCE [LARGE SCALE GENOMIC DNA]</scope>
</reference>
<dbReference type="EMBL" id="BGPR01013197">
    <property type="protein sequence ID" value="GBN59624.1"/>
    <property type="molecule type" value="Genomic_DNA"/>
</dbReference>
<comment type="caution">
    <text evidence="2">The sequence shown here is derived from an EMBL/GenBank/DDBJ whole genome shotgun (WGS) entry which is preliminary data.</text>
</comment>
<evidence type="ECO:0000313" key="2">
    <source>
        <dbReference type="EMBL" id="GBN59624.1"/>
    </source>
</evidence>
<accession>A0A4Y2Q844</accession>
<protein>
    <submittedName>
        <fullName evidence="2">Uncharacterized protein</fullName>
    </submittedName>
</protein>
<proteinExistence type="predicted"/>
<keyword evidence="3" id="KW-1185">Reference proteome</keyword>
<dbReference type="AlphaFoldDB" id="A0A4Y2Q844"/>
<sequence length="83" mass="9243">MCHWDHPQLKVSAKDSGKRRQNAALCPGSCNHYSCRTSWMEMGWQSPIADRRSDIVGTCASSHSSLHSTKGMRSTDTNPCMCK</sequence>
<name>A0A4Y2Q844_ARAVE</name>
<gene>
    <name evidence="2" type="ORF">AVEN_185901_1</name>
</gene>
<dbReference type="Proteomes" id="UP000499080">
    <property type="component" value="Unassembled WGS sequence"/>
</dbReference>
<evidence type="ECO:0000313" key="3">
    <source>
        <dbReference type="Proteomes" id="UP000499080"/>
    </source>
</evidence>